<dbReference type="RefSeq" id="WP_066098346.1">
    <property type="nucleotide sequence ID" value="NZ_CP016027.1"/>
</dbReference>
<keyword evidence="2" id="KW-1185">Reference proteome</keyword>
<evidence type="ECO:0000313" key="2">
    <source>
        <dbReference type="Proteomes" id="UP000078596"/>
    </source>
</evidence>
<dbReference type="OrthoDB" id="7862241at2"/>
<gene>
    <name evidence="1" type="ORF">A9404_02455</name>
</gene>
<proteinExistence type="predicted"/>
<dbReference type="AlphaFoldDB" id="A0A191ZEV4"/>
<dbReference type="KEGG" id="haz:A9404_02455"/>
<protein>
    <submittedName>
        <fullName evidence="1">Uncharacterized protein</fullName>
    </submittedName>
</protein>
<evidence type="ECO:0000313" key="1">
    <source>
        <dbReference type="EMBL" id="ANJ66390.1"/>
    </source>
</evidence>
<sequence>MEASTEIDESAIHPAARWATAAAFTPQQVDCTTAVALKILDQKCKMTASEQAALMIVYDAVRHRPEELFDASVHRIIEAARTGPDATVCHSIHLLRVHAEKSIPKPIMKEFKAFLRTGLQT</sequence>
<dbReference type="Proteomes" id="UP000078596">
    <property type="component" value="Chromosome"/>
</dbReference>
<accession>A0A191ZEV4</accession>
<name>A0A191ZEV4_9GAMM</name>
<reference evidence="1 2" key="1">
    <citation type="submission" date="2016-06" db="EMBL/GenBank/DDBJ databases">
        <title>Insight into the functional genes involving in sulfur oxidation in Pearl River water.</title>
        <authorList>
            <person name="Luo J."/>
            <person name="Tan X."/>
            <person name="Lin W."/>
        </authorList>
    </citation>
    <scope>NUCLEOTIDE SEQUENCE [LARGE SCALE GENOMIC DNA]</scope>
    <source>
        <strain evidence="1 2">LS2</strain>
    </source>
</reference>
<dbReference type="STRING" id="1860122.A9404_02455"/>
<dbReference type="EMBL" id="CP016027">
    <property type="protein sequence ID" value="ANJ66390.1"/>
    <property type="molecule type" value="Genomic_DNA"/>
</dbReference>
<organism evidence="1 2">
    <name type="scientific">Halothiobacillus diazotrophicus</name>
    <dbReference type="NCBI Taxonomy" id="1860122"/>
    <lineage>
        <taxon>Bacteria</taxon>
        <taxon>Pseudomonadati</taxon>
        <taxon>Pseudomonadota</taxon>
        <taxon>Gammaproteobacteria</taxon>
        <taxon>Chromatiales</taxon>
        <taxon>Halothiobacillaceae</taxon>
        <taxon>Halothiobacillus</taxon>
    </lineage>
</organism>